<dbReference type="Pfam" id="PF04311">
    <property type="entry name" value="DUF459"/>
    <property type="match status" value="1"/>
</dbReference>
<evidence type="ECO:0000313" key="2">
    <source>
        <dbReference type="Proteomes" id="UP000184292"/>
    </source>
</evidence>
<gene>
    <name evidence="1" type="ORF">SAMN05444417_0315</name>
</gene>
<evidence type="ECO:0000313" key="1">
    <source>
        <dbReference type="EMBL" id="SHI33238.1"/>
    </source>
</evidence>
<dbReference type="GO" id="GO:0004622">
    <property type="term" value="F:phosphatidylcholine lysophospholipase activity"/>
    <property type="evidence" value="ECO:0007669"/>
    <property type="project" value="TreeGrafter"/>
</dbReference>
<dbReference type="EMBL" id="FQYO01000001">
    <property type="protein sequence ID" value="SHI33238.1"/>
    <property type="molecule type" value="Genomic_DNA"/>
</dbReference>
<dbReference type="InterPro" id="IPR007407">
    <property type="entry name" value="DUF459"/>
</dbReference>
<protein>
    <submittedName>
        <fullName evidence="1">Uncharacterized protein</fullName>
    </submittedName>
</protein>
<dbReference type="PANTHER" id="PTHR30383:SF24">
    <property type="entry name" value="THIOESTERASE 1_PROTEASE 1_LYSOPHOSPHOLIPASE L1"/>
    <property type="match status" value="1"/>
</dbReference>
<dbReference type="RefSeq" id="WP_073325919.1">
    <property type="nucleotide sequence ID" value="NZ_FQYO01000001.1"/>
</dbReference>
<name>A0A1M6A9V2_9RHOB</name>
<dbReference type="PROSITE" id="PS51257">
    <property type="entry name" value="PROKAR_LIPOPROTEIN"/>
    <property type="match status" value="1"/>
</dbReference>
<dbReference type="InterPro" id="IPR036514">
    <property type="entry name" value="SGNH_hydro_sf"/>
</dbReference>
<dbReference type="InterPro" id="IPR051532">
    <property type="entry name" value="Ester_Hydrolysis_Enzymes"/>
</dbReference>
<keyword evidence="2" id="KW-1185">Reference proteome</keyword>
<dbReference type="OrthoDB" id="9805649at2"/>
<organism evidence="1 2">
    <name type="scientific">Wenxinia saemankumensis</name>
    <dbReference type="NCBI Taxonomy" id="1447782"/>
    <lineage>
        <taxon>Bacteria</taxon>
        <taxon>Pseudomonadati</taxon>
        <taxon>Pseudomonadota</taxon>
        <taxon>Alphaproteobacteria</taxon>
        <taxon>Rhodobacterales</taxon>
        <taxon>Roseobacteraceae</taxon>
        <taxon>Wenxinia</taxon>
    </lineage>
</organism>
<reference evidence="1 2" key="1">
    <citation type="submission" date="2016-11" db="EMBL/GenBank/DDBJ databases">
        <authorList>
            <person name="Jaros S."/>
            <person name="Januszkiewicz K."/>
            <person name="Wedrychowicz H."/>
        </authorList>
    </citation>
    <scope>NUCLEOTIDE SEQUENCE [LARGE SCALE GENOMIC DNA]</scope>
    <source>
        <strain evidence="1 2">DSM 100565</strain>
    </source>
</reference>
<sequence length="286" mass="30047">MMRPLMLLTAAATLVAACASDGRRANAQDMGLDLVSAEAAPPQTAATLRPGISAADPARLLVIGDSLADGFGQLLVQQAAARDLPIDVTNRGRVSTGLARADYYDWPENFAAQAAQLQPDIVVAHFGANDMQTILAPEGRTGYGTEAWEGAYRDQIRKILAVAAEAGAVIYWIGPGPDSHTNLNAHLARLNPVYEDEILAAGGTFFPLTWTAPNGVFERNVTIDGQSVAMRTADGSHFTGTGYRMVADRVFDALIERFPQLAPVPGGGVSPVLASVPGGGVDLPLQ</sequence>
<dbReference type="SUPFAM" id="SSF52266">
    <property type="entry name" value="SGNH hydrolase"/>
    <property type="match status" value="1"/>
</dbReference>
<proteinExistence type="predicted"/>
<accession>A0A1M6A9V2</accession>
<dbReference type="AlphaFoldDB" id="A0A1M6A9V2"/>
<dbReference type="Proteomes" id="UP000184292">
    <property type="component" value="Unassembled WGS sequence"/>
</dbReference>
<dbReference type="STRING" id="1447782.SAMN05444417_0315"/>
<dbReference type="PANTHER" id="PTHR30383">
    <property type="entry name" value="THIOESTERASE 1/PROTEASE 1/LYSOPHOSPHOLIPASE L1"/>
    <property type="match status" value="1"/>
</dbReference>
<dbReference type="Gene3D" id="3.40.50.1110">
    <property type="entry name" value="SGNH hydrolase"/>
    <property type="match status" value="1"/>
</dbReference>